<dbReference type="GO" id="GO:0005667">
    <property type="term" value="C:transcription regulator complex"/>
    <property type="evidence" value="ECO:0007669"/>
    <property type="project" value="TreeGrafter"/>
</dbReference>
<keyword evidence="7" id="KW-0735">Signal-anchor</keyword>
<dbReference type="Pfam" id="PF04790">
    <property type="entry name" value="Sarcoglycan_1"/>
    <property type="match status" value="1"/>
</dbReference>
<keyword evidence="6" id="KW-0812">Transmembrane</keyword>
<dbReference type="GO" id="GO:0005856">
    <property type="term" value="C:cytoskeleton"/>
    <property type="evidence" value="ECO:0007669"/>
    <property type="project" value="UniProtKB-SubCell"/>
</dbReference>
<feature type="compositionally biased region" description="Polar residues" evidence="14">
    <location>
        <begin position="110"/>
        <end position="123"/>
    </location>
</feature>
<dbReference type="InterPro" id="IPR004210">
    <property type="entry name" value="BESS_motif"/>
</dbReference>
<keyword evidence="13" id="KW-0539">Nucleus</keyword>
<feature type="compositionally biased region" description="Polar residues" evidence="14">
    <location>
        <begin position="137"/>
        <end position="164"/>
    </location>
</feature>
<evidence type="ECO:0000256" key="8">
    <source>
        <dbReference type="ARBA" id="ARBA00022989"/>
    </source>
</evidence>
<feature type="domain" description="BESS" evidence="16">
    <location>
        <begin position="198"/>
        <end position="237"/>
    </location>
</feature>
<evidence type="ECO:0000256" key="6">
    <source>
        <dbReference type="ARBA" id="ARBA00022692"/>
    </source>
</evidence>
<protein>
    <recommendedName>
        <fullName evidence="19">MADF domain-containing protein</fullName>
    </recommendedName>
</protein>
<keyword evidence="11" id="KW-0325">Glycoprotein</keyword>
<evidence type="ECO:0000256" key="2">
    <source>
        <dbReference type="ARBA" id="ARBA00004274"/>
    </source>
</evidence>
<gene>
    <name evidence="17" type="ORF">ACAOBT_LOCUS1783</name>
</gene>
<evidence type="ECO:0000259" key="16">
    <source>
        <dbReference type="PROSITE" id="PS51031"/>
    </source>
</evidence>
<dbReference type="GO" id="GO:0005634">
    <property type="term" value="C:nucleus"/>
    <property type="evidence" value="ECO:0007669"/>
    <property type="project" value="UniProtKB-SubCell"/>
</dbReference>
<dbReference type="InterPro" id="IPR006578">
    <property type="entry name" value="MADF-dom"/>
</dbReference>
<dbReference type="GO" id="GO:0003677">
    <property type="term" value="F:DNA binding"/>
    <property type="evidence" value="ECO:0007669"/>
    <property type="project" value="InterPro"/>
</dbReference>
<accession>A0A9P0NUH8</accession>
<keyword evidence="4" id="KW-1003">Cell membrane</keyword>
<evidence type="ECO:0000256" key="13">
    <source>
        <dbReference type="PROSITE-ProRule" id="PRU00371"/>
    </source>
</evidence>
<dbReference type="InterPro" id="IPR039353">
    <property type="entry name" value="TF_Adf1"/>
</dbReference>
<evidence type="ECO:0008006" key="19">
    <source>
        <dbReference type="Google" id="ProtNLM"/>
    </source>
</evidence>
<dbReference type="Pfam" id="PF10545">
    <property type="entry name" value="MADF_DNA_bdg"/>
    <property type="match status" value="1"/>
</dbReference>
<dbReference type="Proteomes" id="UP001152888">
    <property type="component" value="Unassembled WGS sequence"/>
</dbReference>
<keyword evidence="10" id="KW-1015">Disulfide bond</keyword>
<dbReference type="PANTHER" id="PTHR12243">
    <property type="entry name" value="MADF DOMAIN TRANSCRIPTION FACTOR"/>
    <property type="match status" value="1"/>
</dbReference>
<keyword evidence="9" id="KW-0472">Membrane</keyword>
<feature type="region of interest" description="Disordered" evidence="14">
    <location>
        <begin position="109"/>
        <end position="169"/>
    </location>
</feature>
<comment type="similarity">
    <text evidence="3">Belongs to the sarcoglycan beta/delta/gamma/zeta family.</text>
</comment>
<evidence type="ECO:0000313" key="17">
    <source>
        <dbReference type="EMBL" id="CAH1956888.1"/>
    </source>
</evidence>
<dbReference type="GO" id="GO:0006357">
    <property type="term" value="P:regulation of transcription by RNA polymerase II"/>
    <property type="evidence" value="ECO:0007669"/>
    <property type="project" value="TreeGrafter"/>
</dbReference>
<dbReference type="Pfam" id="PF02944">
    <property type="entry name" value="BESS"/>
    <property type="match status" value="1"/>
</dbReference>
<evidence type="ECO:0000259" key="15">
    <source>
        <dbReference type="PROSITE" id="PS51029"/>
    </source>
</evidence>
<evidence type="ECO:0000256" key="4">
    <source>
        <dbReference type="ARBA" id="ARBA00022475"/>
    </source>
</evidence>
<dbReference type="GO" id="GO:0016012">
    <property type="term" value="C:sarcoglycan complex"/>
    <property type="evidence" value="ECO:0007669"/>
    <property type="project" value="InterPro"/>
</dbReference>
<keyword evidence="12" id="KW-0206">Cytoskeleton</keyword>
<comment type="subcellular location">
    <subcellularLocation>
        <location evidence="2">Cell membrane</location>
        <location evidence="2">Sarcolemma</location>
        <topology evidence="2">Single-pass type II membrane protein</topology>
    </subcellularLocation>
    <subcellularLocation>
        <location evidence="1">Cytoplasm</location>
        <location evidence="1">Cytoskeleton</location>
    </subcellularLocation>
    <subcellularLocation>
        <location evidence="13">Nucleus</location>
    </subcellularLocation>
</comment>
<dbReference type="AlphaFoldDB" id="A0A9P0NUH8"/>
<keyword evidence="5" id="KW-0963">Cytoplasm</keyword>
<evidence type="ECO:0000256" key="1">
    <source>
        <dbReference type="ARBA" id="ARBA00004245"/>
    </source>
</evidence>
<comment type="caution">
    <text evidence="17">The sequence shown here is derived from an EMBL/GenBank/DDBJ whole genome shotgun (WGS) entry which is preliminary data.</text>
</comment>
<name>A0A9P0NUH8_ACAOB</name>
<evidence type="ECO:0000256" key="14">
    <source>
        <dbReference type="SAM" id="MobiDB-lite"/>
    </source>
</evidence>
<evidence type="ECO:0000313" key="18">
    <source>
        <dbReference type="Proteomes" id="UP001152888"/>
    </source>
</evidence>
<organism evidence="17 18">
    <name type="scientific">Acanthoscelides obtectus</name>
    <name type="common">Bean weevil</name>
    <name type="synonym">Bruchus obtectus</name>
    <dbReference type="NCBI Taxonomy" id="200917"/>
    <lineage>
        <taxon>Eukaryota</taxon>
        <taxon>Metazoa</taxon>
        <taxon>Ecdysozoa</taxon>
        <taxon>Arthropoda</taxon>
        <taxon>Hexapoda</taxon>
        <taxon>Insecta</taxon>
        <taxon>Pterygota</taxon>
        <taxon>Neoptera</taxon>
        <taxon>Endopterygota</taxon>
        <taxon>Coleoptera</taxon>
        <taxon>Polyphaga</taxon>
        <taxon>Cucujiformia</taxon>
        <taxon>Chrysomeloidea</taxon>
        <taxon>Chrysomelidae</taxon>
        <taxon>Bruchinae</taxon>
        <taxon>Bruchini</taxon>
        <taxon>Acanthoscelides</taxon>
    </lineage>
</organism>
<evidence type="ECO:0000256" key="5">
    <source>
        <dbReference type="ARBA" id="ARBA00022490"/>
    </source>
</evidence>
<keyword evidence="18" id="KW-1185">Reference proteome</keyword>
<dbReference type="PROSITE" id="PS51029">
    <property type="entry name" value="MADF"/>
    <property type="match status" value="1"/>
</dbReference>
<evidence type="ECO:0000256" key="9">
    <source>
        <dbReference type="ARBA" id="ARBA00023136"/>
    </source>
</evidence>
<keyword evidence="8" id="KW-1133">Transmembrane helix</keyword>
<feature type="domain" description="MADF" evidence="15">
    <location>
        <begin position="8"/>
        <end position="110"/>
    </location>
</feature>
<dbReference type="GO" id="GO:0042383">
    <property type="term" value="C:sarcolemma"/>
    <property type="evidence" value="ECO:0007669"/>
    <property type="project" value="UniProtKB-SubCell"/>
</dbReference>
<evidence type="ECO:0000256" key="12">
    <source>
        <dbReference type="ARBA" id="ARBA00023212"/>
    </source>
</evidence>
<dbReference type="OrthoDB" id="8881719at2759"/>
<dbReference type="PANTHER" id="PTHR12243:SF67">
    <property type="entry name" value="COREPRESSOR OF PANGOLIN, ISOFORM A-RELATED"/>
    <property type="match status" value="1"/>
</dbReference>
<evidence type="ECO:0000256" key="11">
    <source>
        <dbReference type="ARBA" id="ARBA00023180"/>
    </source>
</evidence>
<evidence type="ECO:0000256" key="3">
    <source>
        <dbReference type="ARBA" id="ARBA00007574"/>
    </source>
</evidence>
<evidence type="ECO:0000256" key="10">
    <source>
        <dbReference type="ARBA" id="ARBA00023157"/>
    </source>
</evidence>
<feature type="compositionally biased region" description="Basic and acidic residues" evidence="14">
    <location>
        <begin position="124"/>
        <end position="136"/>
    </location>
</feature>
<dbReference type="SMART" id="SM00595">
    <property type="entry name" value="MADF"/>
    <property type="match status" value="1"/>
</dbReference>
<sequence length="418" mass="46988">MEHLDVELFIDAIEKRPSLWDSSSGDYKDRQLKKDDWKEVCEIVIQKFGEKDEKERQEIGREIQLKWKSLRDAYVRTIRQSKGKKSGASAKAVKTYIYAKQLEFLRKVTGSRQTESSLPSTSREGQEDMDVSKDINDMQSTSSDVQHTQFDSQMETGRTPSRSTLYRRKKSDLESKLASYIDSHNRQPALAIQSQPQETDDMAFFRSLQASLDTLTPNEKLNFRIEVMQLLSRYTNKQPNQYIHNFPNHIPHYQPQQYPVMTNISNIRFNTPAPPFASYSTVSSEITPHLPHPNTDTTESLAVTLESPTRSLEIKGSKGVHLESRGGGIGAVAFNDISFKSEVGALRLDTASILMPALPTAKPTSPGHLKYSNPQPAGLGSAQSAPDIYQLCVCESGKLFLASPHLVCASENDDRVCR</sequence>
<proteinExistence type="inferred from homology"/>
<dbReference type="PROSITE" id="PS51031">
    <property type="entry name" value="BESS"/>
    <property type="match status" value="1"/>
</dbReference>
<reference evidence="17" key="1">
    <citation type="submission" date="2022-03" db="EMBL/GenBank/DDBJ databases">
        <authorList>
            <person name="Sayadi A."/>
        </authorList>
    </citation>
    <scope>NUCLEOTIDE SEQUENCE</scope>
</reference>
<dbReference type="InterPro" id="IPR006875">
    <property type="entry name" value="Sarcoglycan"/>
</dbReference>
<evidence type="ECO:0000256" key="7">
    <source>
        <dbReference type="ARBA" id="ARBA00022968"/>
    </source>
</evidence>
<dbReference type="EMBL" id="CAKOFQ010006668">
    <property type="protein sequence ID" value="CAH1956888.1"/>
    <property type="molecule type" value="Genomic_DNA"/>
</dbReference>